<proteinExistence type="predicted"/>
<organism evidence="1 2">
    <name type="scientific">Lepraria finkii</name>
    <dbReference type="NCBI Taxonomy" id="1340010"/>
    <lineage>
        <taxon>Eukaryota</taxon>
        <taxon>Fungi</taxon>
        <taxon>Dikarya</taxon>
        <taxon>Ascomycota</taxon>
        <taxon>Pezizomycotina</taxon>
        <taxon>Lecanoromycetes</taxon>
        <taxon>OSLEUM clade</taxon>
        <taxon>Lecanoromycetidae</taxon>
        <taxon>Lecanorales</taxon>
        <taxon>Lecanorineae</taxon>
        <taxon>Stereocaulaceae</taxon>
        <taxon>Lepraria</taxon>
    </lineage>
</organism>
<dbReference type="EMBL" id="JBHFEH010000006">
    <property type="protein sequence ID" value="KAL2056962.1"/>
    <property type="molecule type" value="Genomic_DNA"/>
</dbReference>
<comment type="caution">
    <text evidence="1">The sequence shown here is derived from an EMBL/GenBank/DDBJ whole genome shotgun (WGS) entry which is preliminary data.</text>
</comment>
<reference evidence="1 2" key="1">
    <citation type="submission" date="2024-09" db="EMBL/GenBank/DDBJ databases">
        <title>Rethinking Asexuality: The Enigmatic Case of Functional Sexual Genes in Lepraria (Stereocaulaceae).</title>
        <authorList>
            <person name="Doellman M."/>
            <person name="Sun Y."/>
            <person name="Barcenas-Pena A."/>
            <person name="Lumbsch H.T."/>
            <person name="Grewe F."/>
        </authorList>
    </citation>
    <scope>NUCLEOTIDE SEQUENCE [LARGE SCALE GENOMIC DNA]</scope>
    <source>
        <strain evidence="1 2">Grewe 0041</strain>
    </source>
</reference>
<gene>
    <name evidence="1" type="ORF">ABVK25_002701</name>
</gene>
<accession>A0ABR4BGL6</accession>
<evidence type="ECO:0000313" key="2">
    <source>
        <dbReference type="Proteomes" id="UP001590951"/>
    </source>
</evidence>
<dbReference type="Proteomes" id="UP001590951">
    <property type="component" value="Unassembled WGS sequence"/>
</dbReference>
<protein>
    <submittedName>
        <fullName evidence="1">Uncharacterized protein</fullName>
    </submittedName>
</protein>
<evidence type="ECO:0000313" key="1">
    <source>
        <dbReference type="EMBL" id="KAL2056962.1"/>
    </source>
</evidence>
<sequence>MEQPTEAHSWVQVPQYRQWGFEEPQPELLKILIDLRAKEHQPTYHPPPERGYGPCLSSILSHHQQAKNLQARRQQSSGSYVPDLFRKENQRPGSFQDKNFHPFGNEDAEGVRDKYFGGPILDKSVLKWRQTHYTRACGDVIGTRESNIPLPFNMSQIVKSVAVMSSAHMTQTAIWIGPRLLLSTLRLHHWVEGLPSNEECDLVRKNGQTFDVESEICSHVLSVHSPKVQLLEFSAKDDIGIFKLQNCYPPRSDWVNPDWLMERDDAYRLELNAGRKVACVAYNGKISEGDTRKIKDEAAIQLQKNLQQFAFSAEPIDLDIVTKPQMKSFAPGTLDKADANDRRTVFGVSTSLWKGSSGGPCVLLDGFEGGAIIGLVRGYELLSDPYNLVNGFPVGLKAALKQF</sequence>
<name>A0ABR4BGL6_9LECA</name>
<keyword evidence="2" id="KW-1185">Reference proteome</keyword>